<evidence type="ECO:0000256" key="2">
    <source>
        <dbReference type="ARBA" id="ARBA00004240"/>
    </source>
</evidence>
<evidence type="ECO:0000256" key="5">
    <source>
        <dbReference type="ARBA" id="ARBA00023128"/>
    </source>
</evidence>
<dbReference type="GO" id="GO:0005739">
    <property type="term" value="C:mitochondrion"/>
    <property type="evidence" value="ECO:0007669"/>
    <property type="project" value="UniProtKB-SubCell"/>
</dbReference>
<comment type="subcellular location">
    <subcellularLocation>
        <location evidence="2">Endoplasmic reticulum</location>
    </subcellularLocation>
    <subcellularLocation>
        <location evidence="3">Membrane</location>
    </subcellularLocation>
    <subcellularLocation>
        <location evidence="1">Mitochondrion</location>
    </subcellularLocation>
</comment>
<dbReference type="GO" id="GO:0016020">
    <property type="term" value="C:membrane"/>
    <property type="evidence" value="ECO:0007669"/>
    <property type="project" value="UniProtKB-SubCell"/>
</dbReference>
<comment type="caution">
    <text evidence="7">The sequence shown here is derived from an EMBL/GenBank/DDBJ whole genome shotgun (WGS) entry which is preliminary data.</text>
</comment>
<sequence>IIAITGLAGHAFGSWQNRETQAMWLHDFLPGHFENARIMTYGYNSSLLEPNGANLTDHRRGFIQELYNARVDCQRRPIVFIAHSLGGILIAQTLLYWHSTRTPADNANYACVRGIFFFGTPHQGLHVDDLKEMVAMQVKKDNYALEHLLDQLNNYSEFLENQQETCVQMWEAFTGKIYSFYETRMTKTVVSSEVYLPKMFSARLGIRQETTFPIIADHTDMVKFAQEAEGTFQTVVTRMKECIGLSPEYNMFTPQRNSGI</sequence>
<evidence type="ECO:0008006" key="9">
    <source>
        <dbReference type="Google" id="ProtNLM"/>
    </source>
</evidence>
<reference evidence="7 8" key="1">
    <citation type="submission" date="2019-09" db="EMBL/GenBank/DDBJ databases">
        <title>Draft genome of the ectomycorrhizal ascomycete Sphaerosporella brunnea.</title>
        <authorList>
            <consortium name="DOE Joint Genome Institute"/>
            <person name="Benucci G.M."/>
            <person name="Marozzi G."/>
            <person name="Antonielli L."/>
            <person name="Sanchez S."/>
            <person name="Marco P."/>
            <person name="Wang X."/>
            <person name="Falini L.B."/>
            <person name="Barry K."/>
            <person name="Haridas S."/>
            <person name="Lipzen A."/>
            <person name="Labutti K."/>
            <person name="Grigoriev I.V."/>
            <person name="Murat C."/>
            <person name="Martin F."/>
            <person name="Albertini E."/>
            <person name="Donnini D."/>
            <person name="Bonito G."/>
        </authorList>
    </citation>
    <scope>NUCLEOTIDE SEQUENCE [LARGE SCALE GENOMIC DNA]</scope>
    <source>
        <strain evidence="7 8">Sb_GMNB300</strain>
    </source>
</reference>
<feature type="non-terminal residue" evidence="7">
    <location>
        <position position="1"/>
    </location>
</feature>
<evidence type="ECO:0000256" key="6">
    <source>
        <dbReference type="ARBA" id="ARBA00023136"/>
    </source>
</evidence>
<dbReference type="PANTHER" id="PTHR48182">
    <property type="entry name" value="PROTEIN SERAC1"/>
    <property type="match status" value="1"/>
</dbReference>
<evidence type="ECO:0000313" key="7">
    <source>
        <dbReference type="EMBL" id="KAA8895135.1"/>
    </source>
</evidence>
<protein>
    <recommendedName>
        <fullName evidence="9">DUF676 domain-containing protein</fullName>
    </recommendedName>
</protein>
<evidence type="ECO:0000256" key="1">
    <source>
        <dbReference type="ARBA" id="ARBA00004173"/>
    </source>
</evidence>
<dbReference type="SUPFAM" id="SSF53474">
    <property type="entry name" value="alpha/beta-Hydrolases"/>
    <property type="match status" value="1"/>
</dbReference>
<dbReference type="Gene3D" id="3.40.50.1820">
    <property type="entry name" value="alpha/beta hydrolase"/>
    <property type="match status" value="1"/>
</dbReference>
<evidence type="ECO:0000313" key="8">
    <source>
        <dbReference type="Proteomes" id="UP000326924"/>
    </source>
</evidence>
<dbReference type="GO" id="GO:0005783">
    <property type="term" value="C:endoplasmic reticulum"/>
    <property type="evidence" value="ECO:0007669"/>
    <property type="project" value="UniProtKB-SubCell"/>
</dbReference>
<dbReference type="EMBL" id="VXIS01000286">
    <property type="protein sequence ID" value="KAA8895135.1"/>
    <property type="molecule type" value="Genomic_DNA"/>
</dbReference>
<gene>
    <name evidence="7" type="ORF">FN846DRAFT_785438</name>
</gene>
<evidence type="ECO:0000256" key="3">
    <source>
        <dbReference type="ARBA" id="ARBA00004370"/>
    </source>
</evidence>
<accession>A0A5J5EHE5</accession>
<evidence type="ECO:0000256" key="4">
    <source>
        <dbReference type="ARBA" id="ARBA00022824"/>
    </source>
</evidence>
<keyword evidence="5" id="KW-0496">Mitochondrion</keyword>
<dbReference type="AlphaFoldDB" id="A0A5J5EHE5"/>
<dbReference type="OrthoDB" id="5086500at2759"/>
<organism evidence="7 8">
    <name type="scientific">Sphaerosporella brunnea</name>
    <dbReference type="NCBI Taxonomy" id="1250544"/>
    <lineage>
        <taxon>Eukaryota</taxon>
        <taxon>Fungi</taxon>
        <taxon>Dikarya</taxon>
        <taxon>Ascomycota</taxon>
        <taxon>Pezizomycotina</taxon>
        <taxon>Pezizomycetes</taxon>
        <taxon>Pezizales</taxon>
        <taxon>Pyronemataceae</taxon>
        <taxon>Sphaerosporella</taxon>
    </lineage>
</organism>
<dbReference type="InterPro" id="IPR052374">
    <property type="entry name" value="SERAC1"/>
</dbReference>
<dbReference type="PANTHER" id="PTHR48182:SF2">
    <property type="entry name" value="PROTEIN SERAC1"/>
    <property type="match status" value="1"/>
</dbReference>
<dbReference type="Proteomes" id="UP000326924">
    <property type="component" value="Unassembled WGS sequence"/>
</dbReference>
<keyword evidence="6" id="KW-0472">Membrane</keyword>
<keyword evidence="8" id="KW-1185">Reference proteome</keyword>
<dbReference type="InParanoid" id="A0A5J5EHE5"/>
<keyword evidence="4" id="KW-0256">Endoplasmic reticulum</keyword>
<name>A0A5J5EHE5_9PEZI</name>
<dbReference type="InterPro" id="IPR029058">
    <property type="entry name" value="AB_hydrolase_fold"/>
</dbReference>
<proteinExistence type="predicted"/>